<dbReference type="InterPro" id="IPR029063">
    <property type="entry name" value="SAM-dependent_MTases_sf"/>
</dbReference>
<dbReference type="SUPFAM" id="SSF53335">
    <property type="entry name" value="S-adenosyl-L-methionine-dependent methyltransferases"/>
    <property type="match status" value="1"/>
</dbReference>
<proteinExistence type="predicted"/>
<dbReference type="GO" id="GO:0008757">
    <property type="term" value="F:S-adenosylmethionine-dependent methyltransferase activity"/>
    <property type="evidence" value="ECO:0007669"/>
    <property type="project" value="InterPro"/>
</dbReference>
<dbReference type="CDD" id="cd02440">
    <property type="entry name" value="AdoMet_MTases"/>
    <property type="match status" value="1"/>
</dbReference>
<name>A0A7C5LUS4_9PROT</name>
<dbReference type="AlphaFoldDB" id="A0A7C5LUS4"/>
<evidence type="ECO:0000259" key="1">
    <source>
        <dbReference type="Pfam" id="PF08241"/>
    </source>
</evidence>
<dbReference type="Pfam" id="PF08241">
    <property type="entry name" value="Methyltransf_11"/>
    <property type="match status" value="1"/>
</dbReference>
<protein>
    <submittedName>
        <fullName evidence="2">Methyltransferase domain-containing protein</fullName>
    </submittedName>
</protein>
<dbReference type="InterPro" id="IPR013216">
    <property type="entry name" value="Methyltransf_11"/>
</dbReference>
<reference evidence="2" key="1">
    <citation type="journal article" date="2020" name="mSystems">
        <title>Genome- and Community-Level Interaction Insights into Carbon Utilization and Element Cycling Functions of Hydrothermarchaeota in Hydrothermal Sediment.</title>
        <authorList>
            <person name="Zhou Z."/>
            <person name="Liu Y."/>
            <person name="Xu W."/>
            <person name="Pan J."/>
            <person name="Luo Z.H."/>
            <person name="Li M."/>
        </authorList>
    </citation>
    <scope>NUCLEOTIDE SEQUENCE [LARGE SCALE GENOMIC DNA]</scope>
    <source>
        <strain evidence="2">HyVt-485</strain>
    </source>
</reference>
<keyword evidence="2" id="KW-0808">Transferase</keyword>
<organism evidence="2">
    <name type="scientific">Hellea balneolensis</name>
    <dbReference type="NCBI Taxonomy" id="287478"/>
    <lineage>
        <taxon>Bacteria</taxon>
        <taxon>Pseudomonadati</taxon>
        <taxon>Pseudomonadota</taxon>
        <taxon>Alphaproteobacteria</taxon>
        <taxon>Maricaulales</taxon>
        <taxon>Robiginitomaculaceae</taxon>
        <taxon>Hellea</taxon>
    </lineage>
</organism>
<comment type="caution">
    <text evidence="2">The sequence shown here is derived from an EMBL/GenBank/DDBJ whole genome shotgun (WGS) entry which is preliminary data.</text>
</comment>
<keyword evidence="2" id="KW-0489">Methyltransferase</keyword>
<gene>
    <name evidence="2" type="ORF">ENJ42_07025</name>
</gene>
<dbReference type="Gene3D" id="3.40.50.300">
    <property type="entry name" value="P-loop containing nucleotide triphosphate hydrolases"/>
    <property type="match status" value="1"/>
</dbReference>
<accession>A0A7C5LUS4</accession>
<feature type="domain" description="Methyltransferase type 11" evidence="1">
    <location>
        <begin position="245"/>
        <end position="322"/>
    </location>
</feature>
<sequence>MSLTVYTGLPAVGKTSRLIDAMRNHQSAGGSVKLFLSSEHYELTRRPNVKPGGIMGCRTPGYNFKIDHVVDTQEAKRLLVAMQKGEMAVFDEAQFFLPEIVSAWCKAAKRGVLVLVGTPSARQLDILQKKGQEITEIKVPCQCGKADATTVIYEENLTYPTHLCADCKDSHQKEVLTDIFKEMRETDPFPGEDKSYQPFHNVDMPGWEFVREDSGARAELVKRAVERCPALVSAREQGGQKLTFLDLGCCSGFFCDAMTEYGFSSTGVDVTKRFIDWAERIAKLKGQNIDLRAEDAKKYITSSDEKIDVTATFATIQWVMTQQGYDAGIECFKHLFDRTRHICIVEMGYTLEDIYKERIPDRPREIDKNWVLDIMQEFGDFAKIEVHPAGENGIWRDVFVGFKEEPTPAHFRREFDSSSTAQISISQQSWPDSWLGSDFEVFLEAKKELSTGTLKGWMPDRVDGENPEVRVFIEGKQVGSVVVKGNEFACEFPCQIAQGRCFGLGIQTPVLKRDTNDDDRPLAFVLTELKLQ</sequence>
<dbReference type="GO" id="GO:0032259">
    <property type="term" value="P:methylation"/>
    <property type="evidence" value="ECO:0007669"/>
    <property type="project" value="UniProtKB-KW"/>
</dbReference>
<dbReference type="Gene3D" id="3.40.50.150">
    <property type="entry name" value="Vaccinia Virus protein VP39"/>
    <property type="match status" value="1"/>
</dbReference>
<dbReference type="Proteomes" id="UP000885830">
    <property type="component" value="Unassembled WGS sequence"/>
</dbReference>
<evidence type="ECO:0000313" key="2">
    <source>
        <dbReference type="EMBL" id="HHL43349.1"/>
    </source>
</evidence>
<dbReference type="EMBL" id="DRMJ01000363">
    <property type="protein sequence ID" value="HHL43349.1"/>
    <property type="molecule type" value="Genomic_DNA"/>
</dbReference>
<dbReference type="SUPFAM" id="SSF52540">
    <property type="entry name" value="P-loop containing nucleoside triphosphate hydrolases"/>
    <property type="match status" value="1"/>
</dbReference>
<dbReference type="InterPro" id="IPR027417">
    <property type="entry name" value="P-loop_NTPase"/>
</dbReference>